<dbReference type="PANTHER" id="PTHR30509:SF9">
    <property type="entry name" value="MULTIDRUG RESISTANCE PROTEIN MDTO"/>
    <property type="match status" value="1"/>
</dbReference>
<feature type="transmembrane region" description="Helical" evidence="7">
    <location>
        <begin position="148"/>
        <end position="169"/>
    </location>
</feature>
<evidence type="ECO:0000256" key="2">
    <source>
        <dbReference type="ARBA" id="ARBA00022475"/>
    </source>
</evidence>
<comment type="similarity">
    <text evidence="6">Belongs to the YccS/YhfK family.</text>
</comment>
<keyword evidence="5 7" id="KW-0472">Membrane</keyword>
<dbReference type="PANTHER" id="PTHR30509">
    <property type="entry name" value="P-HYDROXYBENZOIC ACID EFFLUX PUMP SUBUNIT-RELATED"/>
    <property type="match status" value="1"/>
</dbReference>
<feature type="transmembrane region" description="Helical" evidence="7">
    <location>
        <begin position="119"/>
        <end position="136"/>
    </location>
</feature>
<evidence type="ECO:0000313" key="11">
    <source>
        <dbReference type="Proteomes" id="UP001595711"/>
    </source>
</evidence>
<feature type="transmembrane region" description="Helical" evidence="7">
    <location>
        <begin position="425"/>
        <end position="444"/>
    </location>
</feature>
<evidence type="ECO:0000256" key="6">
    <source>
        <dbReference type="ARBA" id="ARBA00043993"/>
    </source>
</evidence>
<feature type="transmembrane region" description="Helical" evidence="7">
    <location>
        <begin position="456"/>
        <end position="485"/>
    </location>
</feature>
<feature type="transmembrane region" description="Helical" evidence="7">
    <location>
        <begin position="91"/>
        <end position="112"/>
    </location>
</feature>
<dbReference type="InterPro" id="IPR049453">
    <property type="entry name" value="Memb_transporter_dom"/>
</dbReference>
<protein>
    <submittedName>
        <fullName evidence="10">FUSC family membrane protein</fullName>
    </submittedName>
</protein>
<organism evidence="10 11">
    <name type="scientific">Ferrovibrio xuzhouensis</name>
    <dbReference type="NCBI Taxonomy" id="1576914"/>
    <lineage>
        <taxon>Bacteria</taxon>
        <taxon>Pseudomonadati</taxon>
        <taxon>Pseudomonadota</taxon>
        <taxon>Alphaproteobacteria</taxon>
        <taxon>Rhodospirillales</taxon>
        <taxon>Rhodospirillaceae</taxon>
        <taxon>Ferrovibrio</taxon>
    </lineage>
</organism>
<dbReference type="Pfam" id="PF13515">
    <property type="entry name" value="FUSC_2"/>
    <property type="match status" value="1"/>
</dbReference>
<dbReference type="Proteomes" id="UP001595711">
    <property type="component" value="Unassembled WGS sequence"/>
</dbReference>
<sequence length="705" mass="76718">MSRALRLPNLSLPSQQVVSGVTAAVGVLLVAAAAGFAGGPTVAAAVATGAVCTSIADIPDALEHKPVSFLVAFVLGGLITLVTGLTETLPWLMGPWLMGFFVVAVSFFGAIITIYGRPALPLSMTLILAMVFALGTPPADQAAALQHALLFTLGGGAYAVYGVVAGWLLEARHKQLALAETLHAFADYARLKAQLYDIDIGIDETFTALIERQVLLMERVQAARNLVFRRLNDDRDRQWAAALAAALDAFETFLSSQTDYWLLRGRLGKATVMTAIRDGIVECADLLDQLSQEIRDGQPAPSFGRLQGRFEEIGGLADRLQTETPLDDTEQQQAIAVLQARIETIRLGMDQLALLQQVVREPAAAQARLDGIDLGAFLPPRPWRLRFLLRQLRWRSPIFRYALRLSAAMLAAFILLRLLEPYLPHSSWIMLTVAVIMRASYSATRQRQKDRLIGNLLGCVLAAFSLHVLPDPALVALTFIAIGFSHAYAPVRYRVTSTSACIMALMIMHFSNPGTDSLLLVRLVDTALGAAIAVAFSFMLPVWERQGLPGRIAALLQADRDYARQALKRNPADQTYRLSRKQVFDAISDLAGALRRLPDEPGARQYDQGLLQRFLTANYRLASYLASLQVLLRMHGAEYAPEDLEGLLAGYRERLQAMLAQPAADEAAPAVDHQPGNDSTLPQRLASTLAVAAEIRGMAGALRVS</sequence>
<accession>A0ABV7VG44</accession>
<keyword evidence="11" id="KW-1185">Reference proteome</keyword>
<proteinExistence type="inferred from homology"/>
<feature type="transmembrane region" description="Helical" evidence="7">
    <location>
        <begin position="20"/>
        <end position="46"/>
    </location>
</feature>
<dbReference type="RefSeq" id="WP_379726210.1">
    <property type="nucleotide sequence ID" value="NZ_JBHRYJ010000002.1"/>
</dbReference>
<evidence type="ECO:0000256" key="1">
    <source>
        <dbReference type="ARBA" id="ARBA00004651"/>
    </source>
</evidence>
<keyword evidence="2" id="KW-1003">Cell membrane</keyword>
<feature type="domain" description="Integral membrane bound transporter" evidence="9">
    <location>
        <begin position="414"/>
        <end position="535"/>
    </location>
</feature>
<dbReference type="EMBL" id="JBHRYJ010000002">
    <property type="protein sequence ID" value="MFC3676150.1"/>
    <property type="molecule type" value="Genomic_DNA"/>
</dbReference>
<evidence type="ECO:0000313" key="10">
    <source>
        <dbReference type="EMBL" id="MFC3676150.1"/>
    </source>
</evidence>
<evidence type="ECO:0000256" key="3">
    <source>
        <dbReference type="ARBA" id="ARBA00022692"/>
    </source>
</evidence>
<comment type="subcellular location">
    <subcellularLocation>
        <location evidence="1">Cell membrane</location>
        <topology evidence="1">Multi-pass membrane protein</topology>
    </subcellularLocation>
</comment>
<gene>
    <name evidence="10" type="ORF">ACFOOQ_11390</name>
</gene>
<feature type="domain" description="Integral membrane protein YccS N-terminal" evidence="8">
    <location>
        <begin position="94"/>
        <end position="345"/>
    </location>
</feature>
<evidence type="ECO:0000256" key="4">
    <source>
        <dbReference type="ARBA" id="ARBA00022989"/>
    </source>
</evidence>
<feature type="transmembrane region" description="Helical" evidence="7">
    <location>
        <begin position="523"/>
        <end position="543"/>
    </location>
</feature>
<evidence type="ECO:0000256" key="5">
    <source>
        <dbReference type="ARBA" id="ARBA00023136"/>
    </source>
</evidence>
<keyword evidence="4 7" id="KW-1133">Transmembrane helix</keyword>
<evidence type="ECO:0000259" key="9">
    <source>
        <dbReference type="Pfam" id="PF13515"/>
    </source>
</evidence>
<name>A0ABV7VG44_9PROT</name>
<comment type="caution">
    <text evidence="10">The sequence shown here is derived from an EMBL/GenBank/DDBJ whole genome shotgun (WGS) entry which is preliminary data.</text>
</comment>
<feature type="transmembrane region" description="Helical" evidence="7">
    <location>
        <begin position="401"/>
        <end position="419"/>
    </location>
</feature>
<dbReference type="InterPro" id="IPR032692">
    <property type="entry name" value="YccS_N"/>
</dbReference>
<dbReference type="Pfam" id="PF12805">
    <property type="entry name" value="FUSC-like"/>
    <property type="match status" value="1"/>
</dbReference>
<keyword evidence="3 7" id="KW-0812">Transmembrane</keyword>
<evidence type="ECO:0000256" key="7">
    <source>
        <dbReference type="SAM" id="Phobius"/>
    </source>
</evidence>
<feature type="transmembrane region" description="Helical" evidence="7">
    <location>
        <begin position="67"/>
        <end position="85"/>
    </location>
</feature>
<reference evidence="11" key="1">
    <citation type="journal article" date="2019" name="Int. J. Syst. Evol. Microbiol.">
        <title>The Global Catalogue of Microorganisms (GCM) 10K type strain sequencing project: providing services to taxonomists for standard genome sequencing and annotation.</title>
        <authorList>
            <consortium name="The Broad Institute Genomics Platform"/>
            <consortium name="The Broad Institute Genome Sequencing Center for Infectious Disease"/>
            <person name="Wu L."/>
            <person name="Ma J."/>
        </authorList>
    </citation>
    <scope>NUCLEOTIDE SEQUENCE [LARGE SCALE GENOMIC DNA]</scope>
    <source>
        <strain evidence="11">KCTC 42182</strain>
    </source>
</reference>
<evidence type="ECO:0000259" key="8">
    <source>
        <dbReference type="Pfam" id="PF12805"/>
    </source>
</evidence>